<evidence type="ECO:0000313" key="4">
    <source>
        <dbReference type="EMBL" id="MBB5079345.1"/>
    </source>
</evidence>
<keyword evidence="4" id="KW-0031">Aminopeptidase</keyword>
<dbReference type="Pfam" id="PF00326">
    <property type="entry name" value="Peptidase_S9"/>
    <property type="match status" value="1"/>
</dbReference>
<dbReference type="InterPro" id="IPR011659">
    <property type="entry name" value="WD40"/>
</dbReference>
<evidence type="ECO:0000313" key="5">
    <source>
        <dbReference type="Proteomes" id="UP000568380"/>
    </source>
</evidence>
<dbReference type="AlphaFoldDB" id="A0A7W8EG04"/>
<dbReference type="PANTHER" id="PTHR42776:SF27">
    <property type="entry name" value="DIPEPTIDYL PEPTIDASE FAMILY MEMBER 6"/>
    <property type="match status" value="1"/>
</dbReference>
<dbReference type="EMBL" id="JACHIN010000006">
    <property type="protein sequence ID" value="MBB5079345.1"/>
    <property type="molecule type" value="Genomic_DNA"/>
</dbReference>
<dbReference type="InterPro" id="IPR029058">
    <property type="entry name" value="AB_hydrolase_fold"/>
</dbReference>
<dbReference type="InterPro" id="IPR001375">
    <property type="entry name" value="Peptidase_S9_cat"/>
</dbReference>
<dbReference type="GO" id="GO:0006508">
    <property type="term" value="P:proteolysis"/>
    <property type="evidence" value="ECO:0007669"/>
    <property type="project" value="InterPro"/>
</dbReference>
<dbReference type="SUPFAM" id="SSF53474">
    <property type="entry name" value="alpha/beta-Hydrolases"/>
    <property type="match status" value="1"/>
</dbReference>
<evidence type="ECO:0000256" key="1">
    <source>
        <dbReference type="ARBA" id="ARBA00022801"/>
    </source>
</evidence>
<dbReference type="Proteomes" id="UP000568380">
    <property type="component" value="Unassembled WGS sequence"/>
</dbReference>
<evidence type="ECO:0000259" key="3">
    <source>
        <dbReference type="Pfam" id="PF00326"/>
    </source>
</evidence>
<keyword evidence="4" id="KW-0645">Protease</keyword>
<proteinExistence type="predicted"/>
<comment type="caution">
    <text evidence="4">The sequence shown here is derived from an EMBL/GenBank/DDBJ whole genome shotgun (WGS) entry which is preliminary data.</text>
</comment>
<dbReference type="GO" id="GO:0004252">
    <property type="term" value="F:serine-type endopeptidase activity"/>
    <property type="evidence" value="ECO:0007669"/>
    <property type="project" value="TreeGrafter"/>
</dbReference>
<accession>A0A7W8EG04</accession>
<keyword evidence="2" id="KW-0720">Serine protease</keyword>
<dbReference type="Gene3D" id="3.40.50.1820">
    <property type="entry name" value="alpha/beta hydrolase"/>
    <property type="match status" value="1"/>
</dbReference>
<dbReference type="PANTHER" id="PTHR42776">
    <property type="entry name" value="SERINE PEPTIDASE S9 FAMILY MEMBER"/>
    <property type="match status" value="1"/>
</dbReference>
<dbReference type="GO" id="GO:0004177">
    <property type="term" value="F:aminopeptidase activity"/>
    <property type="evidence" value="ECO:0007669"/>
    <property type="project" value="UniProtKB-KW"/>
</dbReference>
<dbReference type="Gene3D" id="2.120.10.30">
    <property type="entry name" value="TolB, C-terminal domain"/>
    <property type="match status" value="3"/>
</dbReference>
<dbReference type="SUPFAM" id="SSF82171">
    <property type="entry name" value="DPP6 N-terminal domain-like"/>
    <property type="match status" value="1"/>
</dbReference>
<sequence>MKRRLTLDDLWDFAIPSSPALSPDGSRVVYVLRTAEREPDRNVRALWIVDAAGTAGPRRLTEGPADGAPAWSPDGSRLTFLREGQLFALRPDDGEPERLTDLPLGAGAPHWSPDGERIAFSAPVRVAESWPGGPVVVDRLGYKADGAGLRATVRRQVHVLDVGTGEVRQLTSGDWDAGEPAWSPDGTRLAYTSAAGENADLTLTASPYVVDLDGGRPRPVGDEKGWFGGVHWYPDGSALLAVGLPEVRIGHTRLVKLPLDGGAPVDLTRDLDRNVMPGGPEWPGGAPRFTRDGAHVLFCARERGSTLLYRVPADGGRPEPVLTGSVSGLSTSSDDVTAVVTVTTRSHGEIALADLDTGQVRELTAHTATALPDVEFIQPREREFTIGDGSTVHGWILREPGATGAGPLLLDAHGGPHLAWAPHLEPAHPYHQLLAAQGWTVLLLNPRASDGYGEDFYAASVGRWGTGDERDFLDPVERLVDEGLADPDRLTVCGYSYGGFTTCHLTTRTDRFAAAVAGGPVTNLLSMSGSSDDSHVFAALEFGGDVYAGGELLRAQSPIERVRHVRTPTLLVHAINDDRCPVGQSEEWFTALRTLGVPTEMVLYPDESHQFMADGRPSNRVDYSRQIVRWLTTHVH</sequence>
<protein>
    <submittedName>
        <fullName evidence="4">Dipeptidyl aminopeptidase/acylaminoacyl peptidase</fullName>
    </submittedName>
</protein>
<dbReference type="InterPro" id="IPR011042">
    <property type="entry name" value="6-blade_b-propeller_TolB-like"/>
</dbReference>
<dbReference type="Pfam" id="PF07676">
    <property type="entry name" value="PD40"/>
    <property type="match status" value="4"/>
</dbReference>
<gene>
    <name evidence="4" type="ORF">HNR40_004831</name>
</gene>
<evidence type="ECO:0000256" key="2">
    <source>
        <dbReference type="ARBA" id="ARBA00022825"/>
    </source>
</evidence>
<reference evidence="4 5" key="1">
    <citation type="submission" date="2020-08" db="EMBL/GenBank/DDBJ databases">
        <title>Genomic Encyclopedia of Type Strains, Phase IV (KMG-IV): sequencing the most valuable type-strain genomes for metagenomic binning, comparative biology and taxonomic classification.</title>
        <authorList>
            <person name="Goeker M."/>
        </authorList>
    </citation>
    <scope>NUCLEOTIDE SEQUENCE [LARGE SCALE GENOMIC DNA]</scope>
    <source>
        <strain evidence="4 5">DSM 45385</strain>
    </source>
</reference>
<feature type="domain" description="Peptidase S9 prolyl oligopeptidase catalytic" evidence="3">
    <location>
        <begin position="432"/>
        <end position="634"/>
    </location>
</feature>
<organism evidence="4 5">
    <name type="scientific">Nonomuraea endophytica</name>
    <dbReference type="NCBI Taxonomy" id="714136"/>
    <lineage>
        <taxon>Bacteria</taxon>
        <taxon>Bacillati</taxon>
        <taxon>Actinomycetota</taxon>
        <taxon>Actinomycetes</taxon>
        <taxon>Streptosporangiales</taxon>
        <taxon>Streptosporangiaceae</taxon>
        <taxon>Nonomuraea</taxon>
    </lineage>
</organism>
<keyword evidence="5" id="KW-1185">Reference proteome</keyword>
<keyword evidence="1" id="KW-0378">Hydrolase</keyword>
<dbReference type="RefSeq" id="WP_184964883.1">
    <property type="nucleotide sequence ID" value="NZ_JACHIN010000006.1"/>
</dbReference>
<name>A0A7W8EG04_9ACTN</name>